<gene>
    <name evidence="3" type="ORF">CANARDRAFT_6442</name>
</gene>
<comment type="similarity">
    <text evidence="1">Belongs to the cyclin family.</text>
</comment>
<organism evidence="3 4">
    <name type="scientific">[Candida] arabinofermentans NRRL YB-2248</name>
    <dbReference type="NCBI Taxonomy" id="983967"/>
    <lineage>
        <taxon>Eukaryota</taxon>
        <taxon>Fungi</taxon>
        <taxon>Dikarya</taxon>
        <taxon>Ascomycota</taxon>
        <taxon>Saccharomycotina</taxon>
        <taxon>Pichiomycetes</taxon>
        <taxon>Pichiales</taxon>
        <taxon>Pichiaceae</taxon>
        <taxon>Ogataea</taxon>
        <taxon>Ogataea/Candida clade</taxon>
    </lineage>
</organism>
<dbReference type="PIRSF" id="PIRSF028758">
    <property type="entry name" value="Cyclin, C/H/G types"/>
    <property type="match status" value="1"/>
</dbReference>
<evidence type="ECO:0000256" key="1">
    <source>
        <dbReference type="RuleBase" id="RU000383"/>
    </source>
</evidence>
<reference evidence="4" key="1">
    <citation type="submission" date="2016-04" db="EMBL/GenBank/DDBJ databases">
        <title>Comparative genomics of biotechnologically important yeasts.</title>
        <authorList>
            <consortium name="DOE Joint Genome Institute"/>
            <person name="Riley R."/>
            <person name="Haridas S."/>
            <person name="Wolfe K.H."/>
            <person name="Lopes M.R."/>
            <person name="Hittinger C.T."/>
            <person name="Goker M."/>
            <person name="Salamov A."/>
            <person name="Wisecaver J."/>
            <person name="Long T.M."/>
            <person name="Aerts A.L."/>
            <person name="Barry K."/>
            <person name="Choi C."/>
            <person name="Clum A."/>
            <person name="Coughlan A.Y."/>
            <person name="Deshpande S."/>
            <person name="Douglass A.P."/>
            <person name="Hanson S.J."/>
            <person name="Klenk H.-P."/>
            <person name="Labutti K."/>
            <person name="Lapidus A."/>
            <person name="Lindquist E."/>
            <person name="Lipzen A."/>
            <person name="Meier-Kolthoff J.P."/>
            <person name="Ohm R.A."/>
            <person name="Otillar R.P."/>
            <person name="Pangilinan J."/>
            <person name="Peng Y."/>
            <person name="Rokas A."/>
            <person name="Rosa C.A."/>
            <person name="Scheuner C."/>
            <person name="Sibirny A.A."/>
            <person name="Slot J.C."/>
            <person name="Stielow J.B."/>
            <person name="Sun H."/>
            <person name="Kurtzman C.P."/>
            <person name="Blackwell M."/>
            <person name="Grigoriev I.V."/>
            <person name="Jeffries T.W."/>
        </authorList>
    </citation>
    <scope>NUCLEOTIDE SEQUENCE [LARGE SCALE GENOMIC DNA]</scope>
    <source>
        <strain evidence="4">NRRL YB-2248</strain>
    </source>
</reference>
<dbReference type="PANTHER" id="PTHR10026">
    <property type="entry name" value="CYCLIN"/>
    <property type="match status" value="1"/>
</dbReference>
<name>A0A1E4T570_9ASCO</name>
<dbReference type="STRING" id="983967.A0A1E4T570"/>
<dbReference type="InterPro" id="IPR013763">
    <property type="entry name" value="Cyclin-like_dom"/>
</dbReference>
<dbReference type="Proteomes" id="UP000094801">
    <property type="component" value="Unassembled WGS sequence"/>
</dbReference>
<dbReference type="OrthoDB" id="10266018at2759"/>
<dbReference type="EMBL" id="KV453849">
    <property type="protein sequence ID" value="ODV86872.1"/>
    <property type="molecule type" value="Genomic_DNA"/>
</dbReference>
<dbReference type="CDD" id="cd20546">
    <property type="entry name" value="CYCLIN_SpCG1C_ScCTK2-like_rpt2"/>
    <property type="match status" value="1"/>
</dbReference>
<evidence type="ECO:0000259" key="2">
    <source>
        <dbReference type="SMART" id="SM00385"/>
    </source>
</evidence>
<dbReference type="InterPro" id="IPR006671">
    <property type="entry name" value="Cyclin_N"/>
</dbReference>
<accession>A0A1E4T570</accession>
<dbReference type="InterPro" id="IPR036915">
    <property type="entry name" value="Cyclin-like_sf"/>
</dbReference>
<dbReference type="SMART" id="SM00385">
    <property type="entry name" value="CYCLIN"/>
    <property type="match status" value="1"/>
</dbReference>
<dbReference type="Gene3D" id="1.10.472.10">
    <property type="entry name" value="Cyclin-like"/>
    <property type="match status" value="2"/>
</dbReference>
<dbReference type="SUPFAM" id="SSF47954">
    <property type="entry name" value="Cyclin-like"/>
    <property type="match status" value="2"/>
</dbReference>
<dbReference type="CDD" id="cd20513">
    <property type="entry name" value="CYCLIN_CCNC_rpt1"/>
    <property type="match status" value="1"/>
</dbReference>
<feature type="domain" description="Cyclin-like" evidence="2">
    <location>
        <begin position="54"/>
        <end position="153"/>
    </location>
</feature>
<keyword evidence="1" id="KW-0195">Cyclin</keyword>
<proteinExistence type="inferred from homology"/>
<sequence length="279" mass="32838">MSANYWNSSQRNQWQFTRDELTIARNSLNTTTTTTTTYDSTIKLDINLRIYLHQLIIKLGRKLNLRQIILSTSEIYLQRFLLKVNINEINLYLLITTCIYISCKIEENPQHIRTLLSESRNCWPEFIPNDLTKLAEFEFYLIEELNCYLIIHHPYNSLIELTKIFKNDLTIDEIQSCWSIINDSYITDLHLLFPPHIIAISSIYLTLILSNDEFKLSGGDISKFSNSKIENLVRFLSISNVDLSEVIESVQELLTLYESWCYYDEIYIRNGVHNMLLNK</sequence>
<keyword evidence="4" id="KW-1185">Reference proteome</keyword>
<evidence type="ECO:0000313" key="3">
    <source>
        <dbReference type="EMBL" id="ODV86872.1"/>
    </source>
</evidence>
<dbReference type="InterPro" id="IPR043198">
    <property type="entry name" value="Cyclin/Ssn8"/>
</dbReference>
<dbReference type="Pfam" id="PF00134">
    <property type="entry name" value="Cyclin_N"/>
    <property type="match status" value="1"/>
</dbReference>
<dbReference type="AlphaFoldDB" id="A0A1E4T570"/>
<dbReference type="GO" id="GO:0016538">
    <property type="term" value="F:cyclin-dependent protein serine/threonine kinase regulator activity"/>
    <property type="evidence" value="ECO:0007669"/>
    <property type="project" value="InterPro"/>
</dbReference>
<dbReference type="GO" id="GO:0006357">
    <property type="term" value="P:regulation of transcription by RNA polymerase II"/>
    <property type="evidence" value="ECO:0007669"/>
    <property type="project" value="InterPro"/>
</dbReference>
<evidence type="ECO:0000313" key="4">
    <source>
        <dbReference type="Proteomes" id="UP000094801"/>
    </source>
</evidence>
<protein>
    <recommendedName>
        <fullName evidence="2">Cyclin-like domain-containing protein</fullName>
    </recommendedName>
</protein>